<keyword evidence="2" id="KW-0472">Membrane</keyword>
<gene>
    <name evidence="3" type="ORF">B0I36DRAFT_323888</name>
</gene>
<evidence type="ECO:0000313" key="3">
    <source>
        <dbReference type="EMBL" id="KAH7031417.1"/>
    </source>
</evidence>
<organism evidence="3 4">
    <name type="scientific">Microdochium trichocladiopsis</name>
    <dbReference type="NCBI Taxonomy" id="1682393"/>
    <lineage>
        <taxon>Eukaryota</taxon>
        <taxon>Fungi</taxon>
        <taxon>Dikarya</taxon>
        <taxon>Ascomycota</taxon>
        <taxon>Pezizomycotina</taxon>
        <taxon>Sordariomycetes</taxon>
        <taxon>Xylariomycetidae</taxon>
        <taxon>Xylariales</taxon>
        <taxon>Microdochiaceae</taxon>
        <taxon>Microdochium</taxon>
    </lineage>
</organism>
<feature type="region of interest" description="Disordered" evidence="1">
    <location>
        <begin position="1"/>
        <end position="67"/>
    </location>
</feature>
<keyword evidence="4" id="KW-1185">Reference proteome</keyword>
<dbReference type="Proteomes" id="UP000756346">
    <property type="component" value="Unassembled WGS sequence"/>
</dbReference>
<evidence type="ECO:0008006" key="5">
    <source>
        <dbReference type="Google" id="ProtNLM"/>
    </source>
</evidence>
<comment type="caution">
    <text evidence="3">The sequence shown here is derived from an EMBL/GenBank/DDBJ whole genome shotgun (WGS) entry which is preliminary data.</text>
</comment>
<sequence length="511" mass="54152">MSQIPGSPPPQYSDNGSSLPEVVNPGHYPYADAPQVVNSGPQHAPELHYQYGGQYQQPQQQQPYYDQSPEAVYKADEYKGSAAGGTAAPYEVTSNGTAAGAGAGAGGAGADASAKGAPFWRRKRVMLAAAGVLVLVIVGAVVGGVVGSQKAKSSSGSTSSSANGSGPPAVATPSAPLPSSTPSATAVWTPARRPGSAASTSRGNGVFTQGIQLFWQNEGSTDITYSVYNNGADYGPLNKLELSRPPKNVTSLAATSWFVDNNSTKDAIVQLYYLLETDTSGRLDIAMADLVCTHNQTCTEKGTTLITANATAEVDTFSDITAVWRRDQENFKYNNRVYYQAKGSGNIIELSGDSATTTGWGEKDLGVQAQNGSSLTSVFAPGYTMELYYFDATGSMTELITTDHWADPAAIDVEPPAGARGAGVLEACWEPSTNIFRIYHVTDKGAIMEYDRDGVGSQWEGGMSPNGQTVDSTLTASSWDAEVRLFYIQRDEMQRATRGKTSWKIDLLKDI</sequence>
<feature type="compositionally biased region" description="Low complexity" evidence="1">
    <location>
        <begin position="149"/>
        <end position="186"/>
    </location>
</feature>
<reference evidence="3" key="1">
    <citation type="journal article" date="2021" name="Nat. Commun.">
        <title>Genetic determinants of endophytism in the Arabidopsis root mycobiome.</title>
        <authorList>
            <person name="Mesny F."/>
            <person name="Miyauchi S."/>
            <person name="Thiergart T."/>
            <person name="Pickel B."/>
            <person name="Atanasova L."/>
            <person name="Karlsson M."/>
            <person name="Huettel B."/>
            <person name="Barry K.W."/>
            <person name="Haridas S."/>
            <person name="Chen C."/>
            <person name="Bauer D."/>
            <person name="Andreopoulos W."/>
            <person name="Pangilinan J."/>
            <person name="LaButti K."/>
            <person name="Riley R."/>
            <person name="Lipzen A."/>
            <person name="Clum A."/>
            <person name="Drula E."/>
            <person name="Henrissat B."/>
            <person name="Kohler A."/>
            <person name="Grigoriev I.V."/>
            <person name="Martin F.M."/>
            <person name="Hacquard S."/>
        </authorList>
    </citation>
    <scope>NUCLEOTIDE SEQUENCE</scope>
    <source>
        <strain evidence="3">MPI-CAGE-CH-0230</strain>
    </source>
</reference>
<dbReference type="Gene3D" id="2.120.10.70">
    <property type="entry name" value="Fucose-specific lectin"/>
    <property type="match status" value="1"/>
</dbReference>
<dbReference type="RefSeq" id="XP_046013097.1">
    <property type="nucleotide sequence ID" value="XM_046154034.1"/>
</dbReference>
<accession>A0A9P8Y592</accession>
<name>A0A9P8Y592_9PEZI</name>
<dbReference type="AlphaFoldDB" id="A0A9P8Y592"/>
<dbReference type="OrthoDB" id="4696326at2759"/>
<evidence type="ECO:0000256" key="1">
    <source>
        <dbReference type="SAM" id="MobiDB-lite"/>
    </source>
</evidence>
<protein>
    <recommendedName>
        <fullName evidence="5">Fucose-specific lectin</fullName>
    </recommendedName>
</protein>
<feature type="compositionally biased region" description="Pro residues" evidence="1">
    <location>
        <begin position="1"/>
        <end position="11"/>
    </location>
</feature>
<feature type="compositionally biased region" description="Low complexity" evidence="1">
    <location>
        <begin position="49"/>
        <end position="65"/>
    </location>
</feature>
<dbReference type="EMBL" id="JAGTJQ010000005">
    <property type="protein sequence ID" value="KAH7031417.1"/>
    <property type="molecule type" value="Genomic_DNA"/>
</dbReference>
<proteinExistence type="predicted"/>
<evidence type="ECO:0000313" key="4">
    <source>
        <dbReference type="Proteomes" id="UP000756346"/>
    </source>
</evidence>
<keyword evidence="2" id="KW-1133">Transmembrane helix</keyword>
<dbReference type="SUPFAM" id="SSF89372">
    <property type="entry name" value="Fucose-specific lectin"/>
    <property type="match status" value="1"/>
</dbReference>
<feature type="transmembrane region" description="Helical" evidence="2">
    <location>
        <begin position="125"/>
        <end position="146"/>
    </location>
</feature>
<evidence type="ECO:0000256" key="2">
    <source>
        <dbReference type="SAM" id="Phobius"/>
    </source>
</evidence>
<feature type="region of interest" description="Disordered" evidence="1">
    <location>
        <begin position="149"/>
        <end position="203"/>
    </location>
</feature>
<keyword evidence="2" id="KW-0812">Transmembrane</keyword>
<dbReference type="GeneID" id="70183580"/>